<dbReference type="InterPro" id="IPR051321">
    <property type="entry name" value="PHA/PHB_synthase"/>
</dbReference>
<evidence type="ECO:0000313" key="2">
    <source>
        <dbReference type="EMBL" id="TDN56268.1"/>
    </source>
</evidence>
<name>A0A4R6EG01_9RHOO</name>
<accession>A0A4R6EG01</accession>
<dbReference type="Pfam" id="PF11339">
    <property type="entry name" value="DUF3141"/>
    <property type="match status" value="1"/>
</dbReference>
<dbReference type="EMBL" id="SNVV01000002">
    <property type="protein sequence ID" value="TDN56268.1"/>
    <property type="molecule type" value="Genomic_DNA"/>
</dbReference>
<dbReference type="Proteomes" id="UP000295129">
    <property type="component" value="Unassembled WGS sequence"/>
</dbReference>
<feature type="compositionally biased region" description="Low complexity" evidence="1">
    <location>
        <begin position="744"/>
        <end position="754"/>
    </location>
</feature>
<dbReference type="AlphaFoldDB" id="A0A4R6EG01"/>
<evidence type="ECO:0000313" key="3">
    <source>
        <dbReference type="Proteomes" id="UP000295129"/>
    </source>
</evidence>
<protein>
    <submittedName>
        <fullName evidence="2">Uncharacterized protein DUF3141</fullName>
    </submittedName>
</protein>
<gene>
    <name evidence="2" type="ORF">C7389_102204</name>
</gene>
<evidence type="ECO:0000256" key="1">
    <source>
        <dbReference type="SAM" id="MobiDB-lite"/>
    </source>
</evidence>
<dbReference type="PANTHER" id="PTHR36837">
    <property type="entry name" value="POLY(3-HYDROXYALKANOATE) POLYMERASE SUBUNIT PHAC"/>
    <property type="match status" value="1"/>
</dbReference>
<proteinExistence type="predicted"/>
<dbReference type="RefSeq" id="WP_246034616.1">
    <property type="nucleotide sequence ID" value="NZ_SNVV01000002.1"/>
</dbReference>
<dbReference type="PANTHER" id="PTHR36837:SF2">
    <property type="entry name" value="POLY(3-HYDROXYALKANOATE) POLYMERASE SUBUNIT PHAC"/>
    <property type="match status" value="1"/>
</dbReference>
<dbReference type="InterPro" id="IPR029058">
    <property type="entry name" value="AB_hydrolase_fold"/>
</dbReference>
<comment type="caution">
    <text evidence="2">The sequence shown here is derived from an EMBL/GenBank/DDBJ whole genome shotgun (WGS) entry which is preliminary data.</text>
</comment>
<reference evidence="2 3" key="1">
    <citation type="submission" date="2019-03" db="EMBL/GenBank/DDBJ databases">
        <title>Genomic Encyclopedia of Type Strains, Phase IV (KMG-IV): sequencing the most valuable type-strain genomes for metagenomic binning, comparative biology and taxonomic classification.</title>
        <authorList>
            <person name="Goeker M."/>
        </authorList>
    </citation>
    <scope>NUCLEOTIDE SEQUENCE [LARGE SCALE GENOMIC DNA]</scope>
    <source>
        <strain evidence="2 3">DSM 12121</strain>
    </source>
</reference>
<organism evidence="2 3">
    <name type="scientific">Azoarcus indigens</name>
    <dbReference type="NCBI Taxonomy" id="29545"/>
    <lineage>
        <taxon>Bacteria</taxon>
        <taxon>Pseudomonadati</taxon>
        <taxon>Pseudomonadota</taxon>
        <taxon>Betaproteobacteria</taxon>
        <taxon>Rhodocyclales</taxon>
        <taxon>Zoogloeaceae</taxon>
        <taxon>Azoarcus</taxon>
    </lineage>
</organism>
<dbReference type="InterPro" id="IPR024501">
    <property type="entry name" value="DUF3141"/>
</dbReference>
<keyword evidence="3" id="KW-1185">Reference proteome</keyword>
<dbReference type="Gene3D" id="3.40.50.1820">
    <property type="entry name" value="alpha/beta hydrolase"/>
    <property type="match status" value="1"/>
</dbReference>
<feature type="region of interest" description="Disordered" evidence="1">
    <location>
        <begin position="744"/>
        <end position="776"/>
    </location>
</feature>
<sequence length="776" mass="86260">MDLATPPLTPELPGLSLLSASLSNAGQLFRMQFETFAAASEYLYDRFQRQWLTADVLRERGNQYLAHARSGKPPVLAFDYEIIMDGRTLPDPANYALARIHPPAGSPPTDPTKRPFVVIDPRAGHGPGIGGFKIDSGIGIAMREGHPCYFVMFFPTPEPGQTIESVTKAEYAFLARVNEMHPDASQPLVIGNCQGGWALMMLAAAAPKAVGPILLAGSPVSYWAGVRGKNPMRYSGGLLGGTWLASFAGDLGNGRFDGAYLVNNFELLNPANTFWGKPYNLFANIDTERERFLEFERWWGGHFLLNKAEMEWITQNLFVGNRLSAGDIVSANGRTRIDLRNIRSPIVVFASWGDNITPPQQALNWIPDLYDSVEDIRLNEQTIVYCLHEKIGHLGIFVSGAVARRETDKLVGTLELIDVLPPGLYEAVIEDTRPDMPGREYVRGRFHVRFEPRTMGDILALDDGREDERAFEVVKRVAGVNQGLYDTFVSPWLRLMSNEVTAETTRNLNPARFERLWFSDANPLCWPLAPLAGLVRHKRVAAKPDNPFVQAEKRVSDAVEDALDHYRDVRDRMQEQLFTTIYESPLLQALVGLGQGVVRRREQAHTWMEEEFRKLQRNALDGAFDSGSTLDGMVRTIFFTKPDMLGFDERPFNLLREELTKAGVTPSRAAIADLKQTLKHQALLFLLDEDRALAGLPALLPNEELRRKALDTAHSLARARGDVGEIFQQRYARVAQQLGLPAALPGPALDGASGKAQAEATPPAKPASRSRAKKKQ</sequence>
<dbReference type="SUPFAM" id="SSF53474">
    <property type="entry name" value="alpha/beta-Hydrolases"/>
    <property type="match status" value="1"/>
</dbReference>